<dbReference type="GO" id="GO:0003774">
    <property type="term" value="F:cytoskeletal motor activity"/>
    <property type="evidence" value="ECO:0007669"/>
    <property type="project" value="UniProtKB-UniRule"/>
</dbReference>
<dbReference type="PRINTS" id="PR00956">
    <property type="entry name" value="FLGMOTORFLIN"/>
</dbReference>
<dbReference type="Gene3D" id="2.30.330.10">
    <property type="entry name" value="SpoA-like"/>
    <property type="match status" value="1"/>
</dbReference>
<dbReference type="PANTHER" id="PTHR43484:SF1">
    <property type="entry name" value="FLAGELLAR MOTOR SWITCH PROTEIN FLIN"/>
    <property type="match status" value="1"/>
</dbReference>
<keyword evidence="3 7" id="KW-1003">Cell membrane</keyword>
<evidence type="ECO:0000313" key="9">
    <source>
        <dbReference type="EMBL" id="CUH59932.1"/>
    </source>
</evidence>
<evidence type="ECO:0000313" key="10">
    <source>
        <dbReference type="Proteomes" id="UP000051298"/>
    </source>
</evidence>
<evidence type="ECO:0000259" key="8">
    <source>
        <dbReference type="Pfam" id="PF01052"/>
    </source>
</evidence>
<accession>A0A0P1EY57</accession>
<dbReference type="InterPro" id="IPR001172">
    <property type="entry name" value="FliN_T3SS_HrcQb"/>
</dbReference>
<evidence type="ECO:0000256" key="4">
    <source>
        <dbReference type="ARBA" id="ARBA00022500"/>
    </source>
</evidence>
<evidence type="ECO:0000256" key="7">
    <source>
        <dbReference type="RuleBase" id="RU362074"/>
    </source>
</evidence>
<dbReference type="InterPro" id="IPR012826">
    <property type="entry name" value="FliN"/>
</dbReference>
<comment type="subcellular location">
    <subcellularLocation>
        <location evidence="7">Cell membrane</location>
        <topology evidence="7">Peripheral membrane protein</topology>
        <orientation evidence="7">Cytoplasmic side</orientation>
    </subcellularLocation>
    <subcellularLocation>
        <location evidence="7">Bacterial flagellum basal body</location>
    </subcellularLocation>
</comment>
<keyword evidence="4 7" id="KW-0145">Chemotaxis</keyword>
<gene>
    <name evidence="9" type="primary">fliN_2</name>
    <name evidence="9" type="ORF">THS5294_01221</name>
</gene>
<dbReference type="PANTHER" id="PTHR43484">
    <property type="match status" value="1"/>
</dbReference>
<evidence type="ECO:0000256" key="3">
    <source>
        <dbReference type="ARBA" id="ARBA00022475"/>
    </source>
</evidence>
<sequence length="99" mass="11067">MSDDDQQTLPRVSEADKLRALENIEVEMSIEVGRTEITIADLLRLNEGSVVELDRLAGEPLDILVNGTMIAKGEVVMVGERFGIRFSDIVDPEKRVERI</sequence>
<dbReference type="GO" id="GO:0006935">
    <property type="term" value="P:chemotaxis"/>
    <property type="evidence" value="ECO:0007669"/>
    <property type="project" value="UniProtKB-KW"/>
</dbReference>
<keyword evidence="9" id="KW-0966">Cell projection</keyword>
<dbReference type="GO" id="GO:0071973">
    <property type="term" value="P:bacterial-type flagellum-dependent cell motility"/>
    <property type="evidence" value="ECO:0007669"/>
    <property type="project" value="UniProtKB-UniRule"/>
</dbReference>
<keyword evidence="6 7" id="KW-0472">Membrane</keyword>
<comment type="similarity">
    <text evidence="1 7">Belongs to the FliN/MopA/SpaO family.</text>
</comment>
<organism evidence="9 10">
    <name type="scientific">Thalassobacter stenotrophicus</name>
    <dbReference type="NCBI Taxonomy" id="266809"/>
    <lineage>
        <taxon>Bacteria</taxon>
        <taxon>Pseudomonadati</taxon>
        <taxon>Pseudomonadota</taxon>
        <taxon>Alphaproteobacteria</taxon>
        <taxon>Rhodobacterales</taxon>
        <taxon>Roseobacteraceae</taxon>
        <taxon>Thalassobacter</taxon>
    </lineage>
</organism>
<dbReference type="GO" id="GO:0005886">
    <property type="term" value="C:plasma membrane"/>
    <property type="evidence" value="ECO:0007669"/>
    <property type="project" value="UniProtKB-SubCell"/>
</dbReference>
<dbReference type="NCBIfam" id="TIGR02480">
    <property type="entry name" value="fliN"/>
    <property type="match status" value="1"/>
</dbReference>
<dbReference type="eggNOG" id="COG1886">
    <property type="taxonomic scope" value="Bacteria"/>
</dbReference>
<dbReference type="GO" id="GO:0009425">
    <property type="term" value="C:bacterial-type flagellum basal body"/>
    <property type="evidence" value="ECO:0007669"/>
    <property type="project" value="UniProtKB-SubCell"/>
</dbReference>
<evidence type="ECO:0000256" key="5">
    <source>
        <dbReference type="ARBA" id="ARBA00022779"/>
    </source>
</evidence>
<dbReference type="EMBL" id="CYRX01000011">
    <property type="protein sequence ID" value="CUH59932.1"/>
    <property type="molecule type" value="Genomic_DNA"/>
</dbReference>
<keyword evidence="9" id="KW-0282">Flagellum</keyword>
<dbReference type="AlphaFoldDB" id="A0A0P1EY57"/>
<keyword evidence="7" id="KW-0975">Bacterial flagellum</keyword>
<dbReference type="Pfam" id="PF01052">
    <property type="entry name" value="FliMN_C"/>
    <property type="match status" value="1"/>
</dbReference>
<name>A0A0P1EY57_9RHOB</name>
<keyword evidence="5 7" id="KW-0283">Flagellar rotation</keyword>
<evidence type="ECO:0000256" key="2">
    <source>
        <dbReference type="ARBA" id="ARBA00021897"/>
    </source>
</evidence>
<dbReference type="SUPFAM" id="SSF101801">
    <property type="entry name" value="Surface presentation of antigens (SPOA)"/>
    <property type="match status" value="1"/>
</dbReference>
<proteinExistence type="inferred from homology"/>
<dbReference type="InterPro" id="IPR001543">
    <property type="entry name" value="FliN-like_C"/>
</dbReference>
<dbReference type="Proteomes" id="UP000051298">
    <property type="component" value="Unassembled WGS sequence"/>
</dbReference>
<protein>
    <recommendedName>
        <fullName evidence="2 7">Flagellar motor switch protein FliN</fullName>
    </recommendedName>
</protein>
<reference evidence="9 10" key="1">
    <citation type="submission" date="2015-09" db="EMBL/GenBank/DDBJ databases">
        <authorList>
            <consortium name="Swine Surveillance"/>
        </authorList>
    </citation>
    <scope>NUCLEOTIDE SEQUENCE [LARGE SCALE GENOMIC DNA]</scope>
    <source>
        <strain evidence="9 10">CECT 5294</strain>
    </source>
</reference>
<dbReference type="InterPro" id="IPR036429">
    <property type="entry name" value="SpoA-like_sf"/>
</dbReference>
<feature type="domain" description="Flagellar motor switch protein FliN-like C-terminal" evidence="8">
    <location>
        <begin position="20"/>
        <end position="90"/>
    </location>
</feature>
<dbReference type="RefSeq" id="WP_038005419.1">
    <property type="nucleotide sequence ID" value="NZ_CYRX01000011.1"/>
</dbReference>
<evidence type="ECO:0000256" key="6">
    <source>
        <dbReference type="ARBA" id="ARBA00023136"/>
    </source>
</evidence>
<keyword evidence="9" id="KW-0969">Cilium</keyword>
<dbReference type="STRING" id="266809.PM03_09630"/>
<dbReference type="InterPro" id="IPR051469">
    <property type="entry name" value="FliN/MopA/SpaO"/>
</dbReference>
<evidence type="ECO:0000256" key="1">
    <source>
        <dbReference type="ARBA" id="ARBA00009226"/>
    </source>
</evidence>
<comment type="function">
    <text evidence="7">FliN is one of three proteins (FliG, FliN, FliM) that form the rotor-mounted switch complex (C ring), located at the base of the basal body. This complex interacts with the CheY and CheZ chemotaxis proteins, in addition to contacting components of the motor that determine the direction of flagellar rotation.</text>
</comment>